<evidence type="ECO:0000256" key="2">
    <source>
        <dbReference type="SAM" id="SignalP"/>
    </source>
</evidence>
<protein>
    <submittedName>
        <fullName evidence="5">Uncharacterized protein LOC129923352</fullName>
    </submittedName>
</protein>
<keyword evidence="1" id="KW-0175">Coiled coil</keyword>
<evidence type="ECO:0000259" key="3">
    <source>
        <dbReference type="Pfam" id="PF09458"/>
    </source>
</evidence>
<dbReference type="InterPro" id="IPR037221">
    <property type="entry name" value="H-type_lectin_dom_sf"/>
</dbReference>
<dbReference type="OrthoDB" id="6097050at2759"/>
<keyword evidence="2" id="KW-0732">Signal</keyword>
<dbReference type="RefSeq" id="XP_055869840.1">
    <property type="nucleotide sequence ID" value="XM_056013865.1"/>
</dbReference>
<proteinExistence type="predicted"/>
<dbReference type="SUPFAM" id="SSF141086">
    <property type="entry name" value="Agglutinin HPA-like"/>
    <property type="match status" value="1"/>
</dbReference>
<feature type="signal peptide" evidence="2">
    <location>
        <begin position="1"/>
        <end position="23"/>
    </location>
</feature>
<keyword evidence="4" id="KW-1185">Reference proteome</keyword>
<organism evidence="4 5">
    <name type="scientific">Biomphalaria glabrata</name>
    <name type="common">Bloodfluke planorb</name>
    <name type="synonym">Freshwater snail</name>
    <dbReference type="NCBI Taxonomy" id="6526"/>
    <lineage>
        <taxon>Eukaryota</taxon>
        <taxon>Metazoa</taxon>
        <taxon>Spiralia</taxon>
        <taxon>Lophotrochozoa</taxon>
        <taxon>Mollusca</taxon>
        <taxon>Gastropoda</taxon>
        <taxon>Heterobranchia</taxon>
        <taxon>Euthyneura</taxon>
        <taxon>Panpulmonata</taxon>
        <taxon>Hygrophila</taxon>
        <taxon>Lymnaeoidea</taxon>
        <taxon>Planorbidae</taxon>
        <taxon>Biomphalaria</taxon>
    </lineage>
</organism>
<name>A0A9W2Z4K1_BIOGL</name>
<gene>
    <name evidence="5" type="primary">LOC129923352</name>
</gene>
<dbReference type="Pfam" id="PF09458">
    <property type="entry name" value="H_lectin"/>
    <property type="match status" value="1"/>
</dbReference>
<dbReference type="Proteomes" id="UP001165740">
    <property type="component" value="Chromosome 16"/>
</dbReference>
<feature type="chain" id="PRO_5040909786" evidence="2">
    <location>
        <begin position="24"/>
        <end position="342"/>
    </location>
</feature>
<feature type="coiled-coil region" evidence="1">
    <location>
        <begin position="222"/>
        <end position="249"/>
    </location>
</feature>
<feature type="domain" description="H-type lectin" evidence="3">
    <location>
        <begin position="280"/>
        <end position="340"/>
    </location>
</feature>
<evidence type="ECO:0000256" key="1">
    <source>
        <dbReference type="SAM" id="Coils"/>
    </source>
</evidence>
<dbReference type="GO" id="GO:0030246">
    <property type="term" value="F:carbohydrate binding"/>
    <property type="evidence" value="ECO:0007669"/>
    <property type="project" value="InterPro"/>
</dbReference>
<dbReference type="AlphaFoldDB" id="A0A9W2Z4K1"/>
<accession>A0A9W2Z4K1</accession>
<dbReference type="GO" id="GO:0007155">
    <property type="term" value="P:cell adhesion"/>
    <property type="evidence" value="ECO:0007669"/>
    <property type="project" value="InterPro"/>
</dbReference>
<dbReference type="GeneID" id="129923352"/>
<dbReference type="InterPro" id="IPR019019">
    <property type="entry name" value="H-type_lectin_domain"/>
</dbReference>
<reference evidence="5" key="1">
    <citation type="submission" date="2025-08" db="UniProtKB">
        <authorList>
            <consortium name="RefSeq"/>
        </authorList>
    </citation>
    <scope>IDENTIFICATION</scope>
</reference>
<sequence length="342" mass="38129">MNPCSHLLLVLISVLAVVPLAAGSQLEFRATPSAIHPILTTTFQLRCSLQTYPWMKDVASPQVTSNPFLKYVTYANYYTTPYYYDWQSTDTSTPYYYNGQSTPSSTPSAVNADVAHITSILITKVTNFGRREAVASVTLFDPPTADGYYASQAQVEGSCERSPFNGEKGYLLVTWTRPLQEQAGEYLCEISGLSSDKHPVTLQSNVQISFSQPTVSDLIGYISNNEMRISQLEKENNLLKQEVLTLNTSAPVSSVGNIKAQHIQQGSGECNYYYSSYHWVNFYPPYTMTTTPIVFLSVTNWTTSGYSARARVTAHSINNNGFNLECDVYDATLQYEWLAIDN</sequence>
<evidence type="ECO:0000313" key="4">
    <source>
        <dbReference type="Proteomes" id="UP001165740"/>
    </source>
</evidence>
<dbReference type="Gene3D" id="2.60.40.2080">
    <property type="match status" value="1"/>
</dbReference>
<evidence type="ECO:0000313" key="5">
    <source>
        <dbReference type="RefSeq" id="XP_055869840.1"/>
    </source>
</evidence>